<protein>
    <submittedName>
        <fullName evidence="2">ZBTB7C antisense RNA 2</fullName>
    </submittedName>
</protein>
<accession>A0A2I3TE77</accession>
<dbReference type="InParanoid" id="A0A2I3TE77"/>
<name>A0A2I3TE77_PANTR</name>
<evidence type="ECO:0000313" key="3">
    <source>
        <dbReference type="Proteomes" id="UP000002277"/>
    </source>
</evidence>
<reference evidence="2" key="2">
    <citation type="submission" date="2025-08" db="UniProtKB">
        <authorList>
            <consortium name="Ensembl"/>
        </authorList>
    </citation>
    <scope>IDENTIFICATION</scope>
</reference>
<dbReference type="CTD" id="84322"/>
<dbReference type="GeneID" id="100610900"/>
<feature type="compositionally biased region" description="Polar residues" evidence="1">
    <location>
        <begin position="158"/>
        <end position="169"/>
    </location>
</feature>
<dbReference type="KEGG" id="ptr:100610900"/>
<reference evidence="2 3" key="1">
    <citation type="journal article" date="2005" name="Nature">
        <title>Initial sequence of the chimpanzee genome and comparison with the human genome.</title>
        <authorList>
            <consortium name="Chimpanzee sequencing and analysis consortium"/>
        </authorList>
    </citation>
    <scope>NUCLEOTIDE SEQUENCE [LARGE SCALE GENOMIC DNA]</scope>
</reference>
<dbReference type="Proteomes" id="UP000002277">
    <property type="component" value="Chromosome 18"/>
</dbReference>
<evidence type="ECO:0000256" key="1">
    <source>
        <dbReference type="SAM" id="MobiDB-lite"/>
    </source>
</evidence>
<dbReference type="AlphaFoldDB" id="A0A2I3TE77"/>
<dbReference type="OMA" id="ERIVHCE"/>
<evidence type="ECO:0000313" key="2">
    <source>
        <dbReference type="Ensembl" id="ENSPTRP00000087540.1"/>
    </source>
</evidence>
<dbReference type="RefSeq" id="XP_054527994.1">
    <property type="nucleotide sequence ID" value="XM_054672019.2"/>
</dbReference>
<reference evidence="2" key="3">
    <citation type="submission" date="2025-09" db="UniProtKB">
        <authorList>
            <consortium name="Ensembl"/>
        </authorList>
    </citation>
    <scope>IDENTIFICATION</scope>
</reference>
<proteinExistence type="predicted"/>
<dbReference type="EMBL" id="AACZ04062503">
    <property type="status" value="NOT_ANNOTATED_CDS"/>
    <property type="molecule type" value="Genomic_DNA"/>
</dbReference>
<sequence>MERIVHCEGIVSWDNLYREYNTMASTFGPKDILVLPLATDSFFVMGKVTSSLWASVSLFLNNKKIPHGAWLLSPCLHFLQALLVCAQVYLPLPVRSLLCICTCPPFVCSLSDMGLPLFPPTASLNPAMCHNGVELSFWMMWRDLTLMPFPSHRANLASSSTHGISQNAESGREIEHQG</sequence>
<dbReference type="Ensembl" id="ENSPTRT00000078801.1">
    <property type="protein sequence ID" value="ENSPTRP00000087540.1"/>
    <property type="gene ID" value="ENSPTRG00000050449.1"/>
</dbReference>
<gene>
    <name evidence="2" type="primary">ZBTB7C-AS2</name>
</gene>
<keyword evidence="3" id="KW-1185">Reference proteome</keyword>
<dbReference type="GeneTree" id="ENSGT00910000147179"/>
<dbReference type="Bgee" id="ENSPTRG00000050449">
    <property type="expression patterns" value="Expressed in spleen"/>
</dbReference>
<feature type="region of interest" description="Disordered" evidence="1">
    <location>
        <begin position="158"/>
        <end position="178"/>
    </location>
</feature>
<organism evidence="2 3">
    <name type="scientific">Pan troglodytes</name>
    <name type="common">Chimpanzee</name>
    <dbReference type="NCBI Taxonomy" id="9598"/>
    <lineage>
        <taxon>Eukaryota</taxon>
        <taxon>Metazoa</taxon>
        <taxon>Chordata</taxon>
        <taxon>Craniata</taxon>
        <taxon>Vertebrata</taxon>
        <taxon>Euteleostomi</taxon>
        <taxon>Mammalia</taxon>
        <taxon>Eutheria</taxon>
        <taxon>Euarchontoglires</taxon>
        <taxon>Primates</taxon>
        <taxon>Haplorrhini</taxon>
        <taxon>Catarrhini</taxon>
        <taxon>Hominidae</taxon>
        <taxon>Pan</taxon>
    </lineage>
</organism>